<proteinExistence type="predicted"/>
<evidence type="ECO:0000313" key="2">
    <source>
        <dbReference type="EMBL" id="ERN10986.1"/>
    </source>
</evidence>
<dbReference type="AlphaFoldDB" id="W1PTF2"/>
<sequence>MHGFRGSSLLGSLSKLLCFINQVTPVGWSEGECGGKAGWFPSAFVERRQGIPSNKVIAEVF</sequence>
<evidence type="ECO:0000313" key="3">
    <source>
        <dbReference type="Proteomes" id="UP000017836"/>
    </source>
</evidence>
<dbReference type="Proteomes" id="UP000017836">
    <property type="component" value="Unassembled WGS sequence"/>
</dbReference>
<gene>
    <name evidence="2" type="ORF">AMTR_s00160p00064590</name>
</gene>
<evidence type="ECO:0000256" key="1">
    <source>
        <dbReference type="SAM" id="SignalP"/>
    </source>
</evidence>
<evidence type="ECO:0008006" key="4">
    <source>
        <dbReference type="Google" id="ProtNLM"/>
    </source>
</evidence>
<name>W1PTF2_AMBTC</name>
<organism evidence="2 3">
    <name type="scientific">Amborella trichopoda</name>
    <dbReference type="NCBI Taxonomy" id="13333"/>
    <lineage>
        <taxon>Eukaryota</taxon>
        <taxon>Viridiplantae</taxon>
        <taxon>Streptophyta</taxon>
        <taxon>Embryophyta</taxon>
        <taxon>Tracheophyta</taxon>
        <taxon>Spermatophyta</taxon>
        <taxon>Magnoliopsida</taxon>
        <taxon>Amborellales</taxon>
        <taxon>Amborellaceae</taxon>
        <taxon>Amborella</taxon>
    </lineage>
</organism>
<dbReference type="SUPFAM" id="SSF50044">
    <property type="entry name" value="SH3-domain"/>
    <property type="match status" value="1"/>
</dbReference>
<feature type="chain" id="PRO_5004808457" description="SH3 domain-containing protein" evidence="1">
    <location>
        <begin position="26"/>
        <end position="61"/>
    </location>
</feature>
<dbReference type="EMBL" id="KI392724">
    <property type="protein sequence ID" value="ERN10986.1"/>
    <property type="molecule type" value="Genomic_DNA"/>
</dbReference>
<dbReference type="Gene3D" id="2.30.30.40">
    <property type="entry name" value="SH3 Domains"/>
    <property type="match status" value="1"/>
</dbReference>
<dbReference type="InterPro" id="IPR036028">
    <property type="entry name" value="SH3-like_dom_sf"/>
</dbReference>
<dbReference type="Gramene" id="ERN10986">
    <property type="protein sequence ID" value="ERN10986"/>
    <property type="gene ID" value="AMTR_s00160p00064590"/>
</dbReference>
<dbReference type="HOGENOM" id="CLU_186395_4_0_1"/>
<protein>
    <recommendedName>
        <fullName evidence="4">SH3 domain-containing protein</fullName>
    </recommendedName>
</protein>
<reference evidence="3" key="1">
    <citation type="journal article" date="2013" name="Science">
        <title>The Amborella genome and the evolution of flowering plants.</title>
        <authorList>
            <consortium name="Amborella Genome Project"/>
        </authorList>
    </citation>
    <scope>NUCLEOTIDE SEQUENCE [LARGE SCALE GENOMIC DNA]</scope>
</reference>
<feature type="signal peptide" evidence="1">
    <location>
        <begin position="1"/>
        <end position="25"/>
    </location>
</feature>
<keyword evidence="3" id="KW-1185">Reference proteome</keyword>
<accession>W1PTF2</accession>
<keyword evidence="1" id="KW-0732">Signal</keyword>